<reference evidence="2 3" key="1">
    <citation type="submission" date="2020-12" db="EMBL/GenBank/DDBJ databases">
        <title>Whole genome sequences of gut porcine anaerobes.</title>
        <authorList>
            <person name="Kubasova T."/>
            <person name="Jahodarova E."/>
            <person name="Rychlik I."/>
        </authorList>
    </citation>
    <scope>NUCLEOTIDE SEQUENCE [LARGE SCALE GENOMIC DNA]</scope>
    <source>
        <strain evidence="2 3">An867</strain>
    </source>
</reference>
<keyword evidence="3" id="KW-1185">Reference proteome</keyword>
<dbReference type="Proteomes" id="UP001299220">
    <property type="component" value="Unassembled WGS sequence"/>
</dbReference>
<dbReference type="PANTHER" id="PTHR40044:SF1">
    <property type="entry name" value="INTEGRAL MEMBRANE PROTEIN"/>
    <property type="match status" value="1"/>
</dbReference>
<name>A0ABS9CP20_9FIRM</name>
<organism evidence="2 3">
    <name type="scientific">Anaeromassilibacillus senegalensis</name>
    <dbReference type="NCBI Taxonomy" id="1673717"/>
    <lineage>
        <taxon>Bacteria</taxon>
        <taxon>Bacillati</taxon>
        <taxon>Bacillota</taxon>
        <taxon>Clostridia</taxon>
        <taxon>Eubacteriales</taxon>
        <taxon>Acutalibacteraceae</taxon>
        <taxon>Anaeromassilibacillus</taxon>
    </lineage>
</organism>
<feature type="transmembrane region" description="Helical" evidence="1">
    <location>
        <begin position="147"/>
        <end position="170"/>
    </location>
</feature>
<dbReference type="PANTHER" id="PTHR40044">
    <property type="entry name" value="INTEGRAL MEMBRANE PROTEIN-RELATED"/>
    <property type="match status" value="1"/>
</dbReference>
<accession>A0ABS9CP20</accession>
<feature type="transmembrane region" description="Helical" evidence="1">
    <location>
        <begin position="115"/>
        <end position="135"/>
    </location>
</feature>
<proteinExistence type="predicted"/>
<sequence>MRILYVRRTACAAVSRDILTLKNTSAAGFCPDRGTEGNASQLKTTNKVRFLALSAVIAALYAVLTYAAAAMNLAYGPFQFRFSEALTVLPAFTPAAIPGLTIGCLLSNLASPLGIVDWVFGTLATLLASLCTYMLRNIRWKEIPILAPLPPVLFNALIVGLEIACLSEAGSFGWGNASLAGFVSGAVSVGVGELVVCFALGIPLMIAIKRTKLSQFMLV</sequence>
<dbReference type="EMBL" id="JAFBIT010000002">
    <property type="protein sequence ID" value="MCF2652373.1"/>
    <property type="molecule type" value="Genomic_DNA"/>
</dbReference>
<evidence type="ECO:0000256" key="1">
    <source>
        <dbReference type="SAM" id="Phobius"/>
    </source>
</evidence>
<protein>
    <submittedName>
        <fullName evidence="2">QueT transporter family protein</fullName>
    </submittedName>
</protein>
<gene>
    <name evidence="2" type="ORF">JQM67_07145</name>
</gene>
<keyword evidence="1" id="KW-0472">Membrane</keyword>
<evidence type="ECO:0000313" key="3">
    <source>
        <dbReference type="Proteomes" id="UP001299220"/>
    </source>
</evidence>
<dbReference type="InterPro" id="IPR010387">
    <property type="entry name" value="QueT"/>
</dbReference>
<feature type="transmembrane region" description="Helical" evidence="1">
    <location>
        <begin position="182"/>
        <end position="208"/>
    </location>
</feature>
<evidence type="ECO:0000313" key="2">
    <source>
        <dbReference type="EMBL" id="MCF2652373.1"/>
    </source>
</evidence>
<keyword evidence="1" id="KW-0812">Transmembrane</keyword>
<comment type="caution">
    <text evidence="2">The sequence shown here is derived from an EMBL/GenBank/DDBJ whole genome shotgun (WGS) entry which is preliminary data.</text>
</comment>
<keyword evidence="1" id="KW-1133">Transmembrane helix</keyword>
<feature type="transmembrane region" description="Helical" evidence="1">
    <location>
        <begin position="50"/>
        <end position="74"/>
    </location>
</feature>
<dbReference type="Pfam" id="PF06177">
    <property type="entry name" value="QueT"/>
    <property type="match status" value="1"/>
</dbReference>